<evidence type="ECO:0000313" key="2">
    <source>
        <dbReference type="Proteomes" id="UP000182412"/>
    </source>
</evidence>
<dbReference type="AlphaFoldDB" id="A0A1H0NAU0"/>
<proteinExistence type="predicted"/>
<accession>A0A1H0NAU0</accession>
<dbReference type="RefSeq" id="WP_176756693.1">
    <property type="nucleotide sequence ID" value="NZ_FNJQ01000003.1"/>
</dbReference>
<name>A0A1H0NAU0_SELRU</name>
<evidence type="ECO:0000313" key="1">
    <source>
        <dbReference type="EMBL" id="SDO89864.1"/>
    </source>
</evidence>
<dbReference type="Proteomes" id="UP000182412">
    <property type="component" value="Unassembled WGS sequence"/>
</dbReference>
<gene>
    <name evidence="1" type="ORF">SAMN05216366_10318</name>
</gene>
<reference evidence="1 2" key="1">
    <citation type="submission" date="2016-10" db="EMBL/GenBank/DDBJ databases">
        <authorList>
            <person name="de Groot N.N."/>
        </authorList>
    </citation>
    <scope>NUCLEOTIDE SEQUENCE [LARGE SCALE GENOMIC DNA]</scope>
    <source>
        <strain evidence="1 2">S137</strain>
    </source>
</reference>
<sequence length="53" mass="6288">MKQAMKTYAEKLMKRTHKAVMIYQQDLAKKQELPLAQRNMLYGKYLLDINDAL</sequence>
<organism evidence="1 2">
    <name type="scientific">Selenomonas ruminantium</name>
    <dbReference type="NCBI Taxonomy" id="971"/>
    <lineage>
        <taxon>Bacteria</taxon>
        <taxon>Bacillati</taxon>
        <taxon>Bacillota</taxon>
        <taxon>Negativicutes</taxon>
        <taxon>Selenomonadales</taxon>
        <taxon>Selenomonadaceae</taxon>
        <taxon>Selenomonas</taxon>
    </lineage>
</organism>
<dbReference type="EMBL" id="FNJQ01000003">
    <property type="protein sequence ID" value="SDO89864.1"/>
    <property type="molecule type" value="Genomic_DNA"/>
</dbReference>
<protein>
    <submittedName>
        <fullName evidence="1">Uncharacterized protein</fullName>
    </submittedName>
</protein>